<dbReference type="EMBL" id="CP000816">
    <property type="protein sequence ID" value="ABU81863.1"/>
    <property type="molecule type" value="Genomic_DNA"/>
</dbReference>
<dbReference type="KEGG" id="iho:Igni_0681"/>
<dbReference type="HOGENOM" id="CLU_3039015_0_0_2"/>
<dbReference type="STRING" id="453591.Igni_0681"/>
<gene>
    <name evidence="1" type="ordered locus">Igni_0681</name>
</gene>
<reference evidence="1 2" key="1">
    <citation type="journal article" date="2008" name="Genome Biol.">
        <title>A genomic analysis of the archaeal system Ignicoccus hospitalis-Nanoarchaeum equitans.</title>
        <authorList>
            <person name="Podar M."/>
            <person name="Anderson I."/>
            <person name="Makarova K.S."/>
            <person name="Elkins J.G."/>
            <person name="Ivanova N."/>
            <person name="Wall M.A."/>
            <person name="Lykidis A."/>
            <person name="Mavromatis K."/>
            <person name="Sun H."/>
            <person name="Hudson M.E."/>
            <person name="Chen W."/>
            <person name="Deciu C."/>
            <person name="Hutchison D."/>
            <person name="Eads J.R."/>
            <person name="Anderson A."/>
            <person name="Fernandes F."/>
            <person name="Szeto E."/>
            <person name="Lapidus A."/>
            <person name="Kyrpides N.C."/>
            <person name="Saier M.H.Jr."/>
            <person name="Richardson P.M."/>
            <person name="Rachel R."/>
            <person name="Huber H."/>
            <person name="Eisen J.A."/>
            <person name="Koonin E.V."/>
            <person name="Keller M."/>
            <person name="Stetter K.O."/>
        </authorList>
    </citation>
    <scope>NUCLEOTIDE SEQUENCE [LARGE SCALE GENOMIC DNA]</scope>
    <source>
        <strain evidence="2">KIN4/I / DSM 18386 / JCM 14125</strain>
    </source>
</reference>
<keyword evidence="2" id="KW-1185">Reference proteome</keyword>
<organism evidence="1 2">
    <name type="scientific">Ignicoccus hospitalis (strain KIN4/I / DSM 18386 / JCM 14125)</name>
    <dbReference type="NCBI Taxonomy" id="453591"/>
    <lineage>
        <taxon>Archaea</taxon>
        <taxon>Thermoproteota</taxon>
        <taxon>Thermoprotei</taxon>
        <taxon>Desulfurococcales</taxon>
        <taxon>Desulfurococcaceae</taxon>
        <taxon>Ignicoccus</taxon>
    </lineage>
</organism>
<dbReference type="RefSeq" id="WP_011998715.1">
    <property type="nucleotide sequence ID" value="NC_009776.1"/>
</dbReference>
<name>A8AAB1_IGNH4</name>
<dbReference type="eggNOG" id="arCOG05456">
    <property type="taxonomic scope" value="Archaea"/>
</dbReference>
<evidence type="ECO:0000313" key="1">
    <source>
        <dbReference type="EMBL" id="ABU81863.1"/>
    </source>
</evidence>
<evidence type="ECO:0000313" key="2">
    <source>
        <dbReference type="Proteomes" id="UP000000262"/>
    </source>
</evidence>
<sequence>MSAAFPSKEELLKELQATVEGAFANSTNKVKKKAEEVKTKYLAKVSELCRSVSL</sequence>
<dbReference type="AlphaFoldDB" id="A8AAB1"/>
<dbReference type="Proteomes" id="UP000000262">
    <property type="component" value="Chromosome"/>
</dbReference>
<protein>
    <submittedName>
        <fullName evidence="1">Uncharacterized protein</fullName>
    </submittedName>
</protein>
<accession>A8AAB1</accession>
<proteinExistence type="predicted"/>
<dbReference type="GeneID" id="58786880"/>